<name>A0A086JXI2_TOXGO</name>
<evidence type="ECO:0000256" key="1">
    <source>
        <dbReference type="SAM" id="MobiDB-lite"/>
    </source>
</evidence>
<protein>
    <submittedName>
        <fullName evidence="2">Uncharacterized protein</fullName>
    </submittedName>
</protein>
<evidence type="ECO:0000313" key="2">
    <source>
        <dbReference type="EMBL" id="KFG36850.1"/>
    </source>
</evidence>
<dbReference type="Proteomes" id="UP000028837">
    <property type="component" value="Unassembled WGS sequence"/>
</dbReference>
<organism evidence="2 3">
    <name type="scientific">Toxoplasma gondii GAB2-2007-GAL-DOM2</name>
    <dbReference type="NCBI Taxonomy" id="1130820"/>
    <lineage>
        <taxon>Eukaryota</taxon>
        <taxon>Sar</taxon>
        <taxon>Alveolata</taxon>
        <taxon>Apicomplexa</taxon>
        <taxon>Conoidasida</taxon>
        <taxon>Coccidia</taxon>
        <taxon>Eucoccidiorida</taxon>
        <taxon>Eimeriorina</taxon>
        <taxon>Sarcocystidae</taxon>
        <taxon>Toxoplasma</taxon>
    </lineage>
</organism>
<dbReference type="EMBL" id="AHZU02001065">
    <property type="protein sequence ID" value="KFG36850.1"/>
    <property type="molecule type" value="Genomic_DNA"/>
</dbReference>
<feature type="region of interest" description="Disordered" evidence="1">
    <location>
        <begin position="295"/>
        <end position="321"/>
    </location>
</feature>
<dbReference type="AlphaFoldDB" id="A0A086JXI2"/>
<dbReference type="VEuPathDB" id="ToxoDB:TGDOM2_315510"/>
<proteinExistence type="predicted"/>
<comment type="caution">
    <text evidence="2">The sequence shown here is derived from an EMBL/GenBank/DDBJ whole genome shotgun (WGS) entry which is preliminary data.</text>
</comment>
<feature type="compositionally biased region" description="Basic and acidic residues" evidence="1">
    <location>
        <begin position="135"/>
        <end position="146"/>
    </location>
</feature>
<feature type="region of interest" description="Disordered" evidence="1">
    <location>
        <begin position="361"/>
        <end position="380"/>
    </location>
</feature>
<sequence length="460" mass="51663">MYFQSVSAAAPPQESGVPQVLMQWAAPLGVGQPQQQSFLVMPSQTPAGVVLCPASHCLGQFDVDRSTRRQPAQPQSHLPEPHLHQFSNIFSEWEVDEIDFEDACTRMRDGARRAGFSANRARRRTAEQSVQCSLEDEKKPEPETNDTHRVDRVVGDINISGVVQLGQSGDKSITHASRGDHVDDAYFDRYSVVHRPVRVCGPSQPRQDSWSRYDLELKRFQKWRQEQQRPPLGRIPKHRIAFAQRSVSDNPASAVMQARVRRVYDHAHHTPLNPDDSYLYKFLDDRRTRHADAFSGVNTSSGRRRYDRPVPQEPYIPYDPNALRETGLQTTAPLVSVEHFPRQEHRKKTCGAHSDCDADPVGLLESDLSPESQPDPFHAGMTFKGKLQKLRREDEGGSPGKASGKLDGSPEKHHKLSGSLNVVGEDERFSVTGSFTVPLAANGNRRKIREGTPPPWRVKS</sequence>
<feature type="region of interest" description="Disordered" evidence="1">
    <location>
        <begin position="389"/>
        <end position="420"/>
    </location>
</feature>
<evidence type="ECO:0000313" key="3">
    <source>
        <dbReference type="Proteomes" id="UP000028837"/>
    </source>
</evidence>
<accession>A0A086JXI2</accession>
<feature type="region of interest" description="Disordered" evidence="1">
    <location>
        <begin position="117"/>
        <end position="146"/>
    </location>
</feature>
<dbReference type="OrthoDB" id="328911at2759"/>
<reference evidence="2 3" key="1">
    <citation type="submission" date="2014-02" db="EMBL/GenBank/DDBJ databases">
        <authorList>
            <person name="Sibley D."/>
            <person name="Venepally P."/>
            <person name="Karamycheva S."/>
            <person name="Hadjithomas M."/>
            <person name="Khan A."/>
            <person name="Brunk B."/>
            <person name="Roos D."/>
            <person name="Caler E."/>
            <person name="Lorenzi H."/>
        </authorList>
    </citation>
    <scope>NUCLEOTIDE SEQUENCE [LARGE SCALE GENOMIC DNA]</scope>
    <source>
        <strain evidence="2 3">GAB2-2007-GAL-DOM2</strain>
    </source>
</reference>
<gene>
    <name evidence="2" type="ORF">TGDOM2_315510</name>
</gene>